<evidence type="ECO:0000313" key="2">
    <source>
        <dbReference type="Proteomes" id="UP000198310"/>
    </source>
</evidence>
<dbReference type="AlphaFoldDB" id="A0A239AQX6"/>
<organism evidence="1 2">
    <name type="scientific">Hymenobacter mucosus</name>
    <dbReference type="NCBI Taxonomy" id="1411120"/>
    <lineage>
        <taxon>Bacteria</taxon>
        <taxon>Pseudomonadati</taxon>
        <taxon>Bacteroidota</taxon>
        <taxon>Cytophagia</taxon>
        <taxon>Cytophagales</taxon>
        <taxon>Hymenobacteraceae</taxon>
        <taxon>Hymenobacter</taxon>
    </lineage>
</organism>
<accession>A0A239AQX6</accession>
<name>A0A239AQX6_9BACT</name>
<protein>
    <recommendedName>
        <fullName evidence="3">Aspartyl protease</fullName>
    </recommendedName>
</protein>
<gene>
    <name evidence="1" type="ORF">SAMN06269173_11447</name>
</gene>
<proteinExistence type="predicted"/>
<dbReference type="Proteomes" id="UP000198310">
    <property type="component" value="Unassembled WGS sequence"/>
</dbReference>
<evidence type="ECO:0008006" key="3">
    <source>
        <dbReference type="Google" id="ProtNLM"/>
    </source>
</evidence>
<evidence type="ECO:0000313" key="1">
    <source>
        <dbReference type="EMBL" id="SNR97712.1"/>
    </source>
</evidence>
<keyword evidence="2" id="KW-1185">Reference proteome</keyword>
<reference evidence="2" key="1">
    <citation type="submission" date="2017-06" db="EMBL/GenBank/DDBJ databases">
        <authorList>
            <person name="Varghese N."/>
            <person name="Submissions S."/>
        </authorList>
    </citation>
    <scope>NUCLEOTIDE SEQUENCE [LARGE SCALE GENOMIC DNA]</scope>
    <source>
        <strain evidence="2">DSM 28041</strain>
    </source>
</reference>
<sequence length="189" mass="21420">MTRQGEPVAPDSLRSRPHKLVGTIGTDFLDHKVLVIDYPRQRMCVLDSVDVYWRARTTFVAGRTKNNRLSIPLTINQHVYWALFDTGASLFPISTDYSTWQRLVVAGAKVDTLQGKSWGEKVSFFGAPMRYDAYLGSVRLPKASAWFTRNQRLLNFNKSEQVNALTGNAFFLQNVVLLDFAYARIGVVK</sequence>
<dbReference type="EMBL" id="FZNS01000014">
    <property type="protein sequence ID" value="SNR97712.1"/>
    <property type="molecule type" value="Genomic_DNA"/>
</dbReference>
<dbReference type="RefSeq" id="WP_089334140.1">
    <property type="nucleotide sequence ID" value="NZ_FZNS01000014.1"/>
</dbReference>